<dbReference type="Proteomes" id="UP000229699">
    <property type="component" value="Unassembled WGS sequence"/>
</dbReference>
<evidence type="ECO:0000313" key="2">
    <source>
        <dbReference type="Proteomes" id="UP000229699"/>
    </source>
</evidence>
<organism evidence="1 2">
    <name type="scientific">Candidatus Roizmanbacteria bacterium CG22_combo_CG10-13_8_21_14_all_34_12</name>
    <dbReference type="NCBI Taxonomy" id="1974860"/>
    <lineage>
        <taxon>Bacteria</taxon>
        <taxon>Candidatus Roizmaniibacteriota</taxon>
    </lineage>
</organism>
<evidence type="ECO:0000313" key="1">
    <source>
        <dbReference type="EMBL" id="PIP63681.1"/>
    </source>
</evidence>
<name>A0A2H0C1I1_9BACT</name>
<dbReference type="AlphaFoldDB" id="A0A2H0C1I1"/>
<sequence length="83" mass="9310">MQHNDDNIKDIANKAENIKDWRNEHGKPSFKYLQSLANDGNPGSLEKLRSIAQDLDVNYGPNISTDVLIRKILATQSDSNITT</sequence>
<comment type="caution">
    <text evidence="1">The sequence shown here is derived from an EMBL/GenBank/DDBJ whole genome shotgun (WGS) entry which is preliminary data.</text>
</comment>
<gene>
    <name evidence="1" type="ORF">COW97_01175</name>
</gene>
<proteinExistence type="predicted"/>
<reference evidence="1 2" key="1">
    <citation type="submission" date="2017-09" db="EMBL/GenBank/DDBJ databases">
        <title>Depth-based differentiation of microbial function through sediment-hosted aquifers and enrichment of novel symbionts in the deep terrestrial subsurface.</title>
        <authorList>
            <person name="Probst A.J."/>
            <person name="Ladd B."/>
            <person name="Jarett J.K."/>
            <person name="Geller-Mcgrath D.E."/>
            <person name="Sieber C.M."/>
            <person name="Emerson J.B."/>
            <person name="Anantharaman K."/>
            <person name="Thomas B.C."/>
            <person name="Malmstrom R."/>
            <person name="Stieglmeier M."/>
            <person name="Klingl A."/>
            <person name="Woyke T."/>
            <person name="Ryan C.M."/>
            <person name="Banfield J.F."/>
        </authorList>
    </citation>
    <scope>NUCLEOTIDE SEQUENCE [LARGE SCALE GENOMIC DNA]</scope>
    <source>
        <strain evidence="1">CG22_combo_CG10-13_8_21_14_all_34_12</strain>
    </source>
</reference>
<protein>
    <submittedName>
        <fullName evidence="1">Uncharacterized protein</fullName>
    </submittedName>
</protein>
<accession>A0A2H0C1I1</accession>
<dbReference type="EMBL" id="PCTC01000022">
    <property type="protein sequence ID" value="PIP63681.1"/>
    <property type="molecule type" value="Genomic_DNA"/>
</dbReference>